<keyword evidence="3" id="KW-1185">Reference proteome</keyword>
<feature type="region of interest" description="Disordered" evidence="1">
    <location>
        <begin position="50"/>
        <end position="71"/>
    </location>
</feature>
<evidence type="ECO:0000256" key="1">
    <source>
        <dbReference type="SAM" id="MobiDB-lite"/>
    </source>
</evidence>
<dbReference type="OrthoDB" id="4137977at2759"/>
<dbReference type="EMBL" id="KN847318">
    <property type="protein sequence ID" value="KIW59312.1"/>
    <property type="molecule type" value="Genomic_DNA"/>
</dbReference>
<organism evidence="2 3">
    <name type="scientific">Exophiala xenobiotica</name>
    <dbReference type="NCBI Taxonomy" id="348802"/>
    <lineage>
        <taxon>Eukaryota</taxon>
        <taxon>Fungi</taxon>
        <taxon>Dikarya</taxon>
        <taxon>Ascomycota</taxon>
        <taxon>Pezizomycotina</taxon>
        <taxon>Eurotiomycetes</taxon>
        <taxon>Chaetothyriomycetidae</taxon>
        <taxon>Chaetothyriales</taxon>
        <taxon>Herpotrichiellaceae</taxon>
        <taxon>Exophiala</taxon>
    </lineage>
</organism>
<dbReference type="GeneID" id="25325674"/>
<dbReference type="Proteomes" id="UP000054342">
    <property type="component" value="Unassembled WGS sequence"/>
</dbReference>
<dbReference type="HOGENOM" id="CLU_921346_0_0_1"/>
<accession>A0A0D2DAF1</accession>
<evidence type="ECO:0008006" key="4">
    <source>
        <dbReference type="Google" id="ProtNLM"/>
    </source>
</evidence>
<dbReference type="RefSeq" id="XP_013319896.1">
    <property type="nucleotide sequence ID" value="XM_013464442.1"/>
</dbReference>
<dbReference type="AlphaFoldDB" id="A0A0D2DAF1"/>
<feature type="compositionally biased region" description="Basic and acidic residues" evidence="1">
    <location>
        <begin position="57"/>
        <end position="69"/>
    </location>
</feature>
<protein>
    <recommendedName>
        <fullName evidence="4">BTB domain-containing protein</fullName>
    </recommendedName>
</protein>
<gene>
    <name evidence="2" type="ORF">PV05_03766</name>
</gene>
<sequence length="281" mass="32496">MASKRFPPSNVRKNNKYSRQTIHISVGRSHDPFHVHYAQLESTAFFEVHGKPTSQQDHSRETSVVDNREQTLSPEPAIKAEDGEAAVDQVTTYQSPTKPAYHLENFVYEPAAFEVVVNWLYNQRPNKPTMRNDCKTLLRAYVLALQYRITGLQNELVDCIRQYHRDFNVTFEDLTWLINRISEEPTSHIIPMMRYFIDQIAFEISTQGFTEFSRNNIMFETFLSEGVHPIRVVLFRAIADVARADPRRDPALGPNRWTVEDWVAAPTPAQNSIDIIDIDEE</sequence>
<proteinExistence type="predicted"/>
<reference evidence="2 3" key="1">
    <citation type="submission" date="2015-01" db="EMBL/GenBank/DDBJ databases">
        <title>The Genome Sequence of Exophiala xenobiotica CBS118157.</title>
        <authorList>
            <consortium name="The Broad Institute Genomics Platform"/>
            <person name="Cuomo C."/>
            <person name="de Hoog S."/>
            <person name="Gorbushina A."/>
            <person name="Stielow B."/>
            <person name="Teixiera M."/>
            <person name="Abouelleil A."/>
            <person name="Chapman S.B."/>
            <person name="Priest M."/>
            <person name="Young S.K."/>
            <person name="Wortman J."/>
            <person name="Nusbaum C."/>
            <person name="Birren B."/>
        </authorList>
    </citation>
    <scope>NUCLEOTIDE SEQUENCE [LARGE SCALE GENOMIC DNA]</scope>
    <source>
        <strain evidence="2 3">CBS 118157</strain>
    </source>
</reference>
<name>A0A0D2DAF1_9EURO</name>
<evidence type="ECO:0000313" key="3">
    <source>
        <dbReference type="Proteomes" id="UP000054342"/>
    </source>
</evidence>
<evidence type="ECO:0000313" key="2">
    <source>
        <dbReference type="EMBL" id="KIW59312.1"/>
    </source>
</evidence>